<keyword evidence="7" id="KW-0472">Membrane</keyword>
<accession>A0A0U2MYX6</accession>
<keyword evidence="5" id="KW-0812">Transmembrane</keyword>
<dbReference type="GO" id="GO:0022857">
    <property type="term" value="F:transmembrane transporter activity"/>
    <property type="evidence" value="ECO:0007669"/>
    <property type="project" value="InterPro"/>
</dbReference>
<comment type="subcellular location">
    <subcellularLocation>
        <location evidence="1">Cell membrane</location>
        <topology evidence="1">Multi-pass membrane protein</topology>
    </subcellularLocation>
</comment>
<keyword evidence="4" id="KW-1003">Cell membrane</keyword>
<dbReference type="PANTHER" id="PTHR30472">
    <property type="entry name" value="FERRIC ENTEROBACTIN TRANSPORT SYSTEM PERMEASE PROTEIN"/>
    <property type="match status" value="1"/>
</dbReference>
<dbReference type="RefSeq" id="WP_062409430.1">
    <property type="nucleotide sequence ID" value="NZ_BJCS01000017.1"/>
</dbReference>
<keyword evidence="3" id="KW-0813">Transport</keyword>
<organism evidence="8 9">
    <name type="scientific">Paenibacillus naphthalenovorans</name>
    <dbReference type="NCBI Taxonomy" id="162209"/>
    <lineage>
        <taxon>Bacteria</taxon>
        <taxon>Bacillati</taxon>
        <taxon>Bacillota</taxon>
        <taxon>Bacilli</taxon>
        <taxon>Bacillales</taxon>
        <taxon>Paenibacillaceae</taxon>
        <taxon>Paenibacillus</taxon>
    </lineage>
</organism>
<reference evidence="8 9" key="2">
    <citation type="journal article" date="2016" name="Genome Announc.">
        <title>Complete Genome Sequences of Two Interactive Moderate Thermophiles, Paenibacillus napthalenovorans 32O-Y and Paenibacillus sp. 32O-W.</title>
        <authorList>
            <person name="Butler R.R.III."/>
            <person name="Wang J."/>
            <person name="Stark B.C."/>
            <person name="Pombert J.F."/>
        </authorList>
    </citation>
    <scope>NUCLEOTIDE SEQUENCE [LARGE SCALE GENOMIC DNA]</scope>
    <source>
        <strain evidence="8 9">32O-Y</strain>
    </source>
</reference>
<dbReference type="Proteomes" id="UP000061660">
    <property type="component" value="Chromosome"/>
</dbReference>
<keyword evidence="6" id="KW-1133">Transmembrane helix</keyword>
<evidence type="ECO:0000313" key="8">
    <source>
        <dbReference type="EMBL" id="ALS23503.1"/>
    </source>
</evidence>
<evidence type="ECO:0000256" key="7">
    <source>
        <dbReference type="ARBA" id="ARBA00023136"/>
    </source>
</evidence>
<sequence length="345" mass="37119">MKRKLWIWGGAALALLVFAVSAAVSIGSVRIPFGHVWGIVLHQLPWIGERIQGDWSEASEQIVWRVRLPRVVLGILVGAALGLAGAAFQGVLRNPLADPYTLGVSSGASVGAAFLILFGLQYTLFGEWTVPAVAFLTGVLSLCTVLLLARTDGKLRKETVILSGVVMQAFLGAFVSLMVAMSDQVINEIIFWLMGSLALRGWTYSLVLLPYLAAGSAVLLCYGRSMNLFALGERQAAHLGVHIERTKLIVLMASTLITAAAVSVSGVIAFVGLLVPHLLRLMIGPDYRLLLPLSLIGGAIYVLLADTLARTLLSPTEIPLGVVTAFMGAPFFAYLLRRKKRMVRE</sequence>
<evidence type="ECO:0000313" key="9">
    <source>
        <dbReference type="Proteomes" id="UP000061660"/>
    </source>
</evidence>
<comment type="similarity">
    <text evidence="2">Belongs to the binding-protein-dependent transport system permease family. FecCD subfamily.</text>
</comment>
<evidence type="ECO:0000256" key="5">
    <source>
        <dbReference type="ARBA" id="ARBA00022692"/>
    </source>
</evidence>
<dbReference type="CDD" id="cd06550">
    <property type="entry name" value="TM_ABC_iron-siderophores_like"/>
    <property type="match status" value="1"/>
</dbReference>
<dbReference type="GO" id="GO:0005886">
    <property type="term" value="C:plasma membrane"/>
    <property type="evidence" value="ECO:0007669"/>
    <property type="project" value="UniProtKB-SubCell"/>
</dbReference>
<evidence type="ECO:0000256" key="3">
    <source>
        <dbReference type="ARBA" id="ARBA00022448"/>
    </source>
</evidence>
<dbReference type="FunFam" id="1.10.3470.10:FF:000001">
    <property type="entry name" value="Vitamin B12 ABC transporter permease BtuC"/>
    <property type="match status" value="1"/>
</dbReference>
<dbReference type="EMBL" id="CP013652">
    <property type="protein sequence ID" value="ALS23503.1"/>
    <property type="molecule type" value="Genomic_DNA"/>
</dbReference>
<protein>
    <submittedName>
        <fullName evidence="8">Iron ABC transporter</fullName>
    </submittedName>
</protein>
<evidence type="ECO:0000256" key="1">
    <source>
        <dbReference type="ARBA" id="ARBA00004651"/>
    </source>
</evidence>
<reference evidence="9" key="1">
    <citation type="submission" date="2015-12" db="EMBL/GenBank/DDBJ databases">
        <title>Complete genome sequences of two moderately thermophilic Paenibacillus species.</title>
        <authorList>
            <person name="Butler R.III."/>
            <person name="Wang J."/>
            <person name="Stark B.C."/>
            <person name="Pombert J.-F."/>
        </authorList>
    </citation>
    <scope>NUCLEOTIDE SEQUENCE [LARGE SCALE GENOMIC DNA]</scope>
    <source>
        <strain evidence="9">32O-Y</strain>
    </source>
</reference>
<dbReference type="Pfam" id="PF01032">
    <property type="entry name" value="FecCD"/>
    <property type="match status" value="1"/>
</dbReference>
<dbReference type="PANTHER" id="PTHR30472:SF25">
    <property type="entry name" value="ABC TRANSPORTER PERMEASE PROTEIN MJ0876-RELATED"/>
    <property type="match status" value="1"/>
</dbReference>
<dbReference type="SUPFAM" id="SSF81345">
    <property type="entry name" value="ABC transporter involved in vitamin B12 uptake, BtuC"/>
    <property type="match status" value="1"/>
</dbReference>
<dbReference type="GO" id="GO:0033214">
    <property type="term" value="P:siderophore-iron import into cell"/>
    <property type="evidence" value="ECO:0007669"/>
    <property type="project" value="TreeGrafter"/>
</dbReference>
<dbReference type="AlphaFoldDB" id="A0A0U2MYX6"/>
<evidence type="ECO:0000256" key="2">
    <source>
        <dbReference type="ARBA" id="ARBA00007935"/>
    </source>
</evidence>
<dbReference type="Gene3D" id="1.10.3470.10">
    <property type="entry name" value="ABC transporter involved in vitamin B12 uptake, BtuC"/>
    <property type="match status" value="1"/>
</dbReference>
<gene>
    <name evidence="8" type="ORF">IJ22_31330</name>
</gene>
<dbReference type="PATRIC" id="fig|162209.4.peg.3351"/>
<dbReference type="STRING" id="162209.IJ22_31330"/>
<proteinExistence type="inferred from homology"/>
<evidence type="ECO:0000256" key="4">
    <source>
        <dbReference type="ARBA" id="ARBA00022475"/>
    </source>
</evidence>
<dbReference type="InterPro" id="IPR037294">
    <property type="entry name" value="ABC_BtuC-like"/>
</dbReference>
<evidence type="ECO:0000256" key="6">
    <source>
        <dbReference type="ARBA" id="ARBA00022989"/>
    </source>
</evidence>
<keyword evidence="9" id="KW-1185">Reference proteome</keyword>
<dbReference type="KEGG" id="pnp:IJ22_31330"/>
<dbReference type="OrthoDB" id="9811721at2"/>
<name>A0A0U2MYX6_9BACL</name>
<dbReference type="InterPro" id="IPR000522">
    <property type="entry name" value="ABC_transptr_permease_BtuC"/>
</dbReference>